<evidence type="ECO:0000256" key="1">
    <source>
        <dbReference type="SAM" id="Phobius"/>
    </source>
</evidence>
<sequence length="117" mass="12431">MTEAPEPAELRADIAQHRAELADTVEQLAARTNLKARARKSAAAAKDQAKEALTTAVDETKDAVSTAVDEVKQAGRAAADQFSGSPAAVVRRPVPWALVGFVVAGAVVGWLVWRRRT</sequence>
<keyword evidence="1" id="KW-0472">Membrane</keyword>
<dbReference type="InterPro" id="IPR022062">
    <property type="entry name" value="DUF3618"/>
</dbReference>
<reference evidence="2 3" key="1">
    <citation type="journal article" date="2019" name="Int. J. Syst. Evol. Microbiol.">
        <title>The Global Catalogue of Microorganisms (GCM) 10K type strain sequencing project: providing services to taxonomists for standard genome sequencing and annotation.</title>
        <authorList>
            <consortium name="The Broad Institute Genomics Platform"/>
            <consortium name="The Broad Institute Genome Sequencing Center for Infectious Disease"/>
            <person name="Wu L."/>
            <person name="Ma J."/>
        </authorList>
    </citation>
    <scope>NUCLEOTIDE SEQUENCE [LARGE SCALE GENOMIC DNA]</scope>
    <source>
        <strain evidence="2 3">JCM 13250</strain>
    </source>
</reference>
<comment type="caution">
    <text evidence="2">The sequence shown here is derived from an EMBL/GenBank/DDBJ whole genome shotgun (WGS) entry which is preliminary data.</text>
</comment>
<dbReference type="Proteomes" id="UP001500218">
    <property type="component" value="Unassembled WGS sequence"/>
</dbReference>
<feature type="transmembrane region" description="Helical" evidence="1">
    <location>
        <begin position="94"/>
        <end position="113"/>
    </location>
</feature>
<keyword evidence="1" id="KW-0812">Transmembrane</keyword>
<gene>
    <name evidence="2" type="ORF">GCM10009682_05920</name>
</gene>
<evidence type="ECO:0008006" key="4">
    <source>
        <dbReference type="Google" id="ProtNLM"/>
    </source>
</evidence>
<protein>
    <recommendedName>
        <fullName evidence="4">DUF3618 domain-containing protein</fullName>
    </recommendedName>
</protein>
<evidence type="ECO:0000313" key="2">
    <source>
        <dbReference type="EMBL" id="GAA1786581.1"/>
    </source>
</evidence>
<accession>A0ABN2LH66</accession>
<dbReference type="Pfam" id="PF12277">
    <property type="entry name" value="DUF3618"/>
    <property type="match status" value="1"/>
</dbReference>
<dbReference type="RefSeq" id="WP_344125916.1">
    <property type="nucleotide sequence ID" value="NZ_BAAALT010000009.1"/>
</dbReference>
<dbReference type="EMBL" id="BAAALT010000009">
    <property type="protein sequence ID" value="GAA1786581.1"/>
    <property type="molecule type" value="Genomic_DNA"/>
</dbReference>
<evidence type="ECO:0000313" key="3">
    <source>
        <dbReference type="Proteomes" id="UP001500218"/>
    </source>
</evidence>
<keyword evidence="1" id="KW-1133">Transmembrane helix</keyword>
<keyword evidence="3" id="KW-1185">Reference proteome</keyword>
<name>A0ABN2LH66_9ACTN</name>
<proteinExistence type="predicted"/>
<organism evidence="2 3">
    <name type="scientific">Luedemannella flava</name>
    <dbReference type="NCBI Taxonomy" id="349316"/>
    <lineage>
        <taxon>Bacteria</taxon>
        <taxon>Bacillati</taxon>
        <taxon>Actinomycetota</taxon>
        <taxon>Actinomycetes</taxon>
        <taxon>Micromonosporales</taxon>
        <taxon>Micromonosporaceae</taxon>
        <taxon>Luedemannella</taxon>
    </lineage>
</organism>